<dbReference type="EMBL" id="BMAO01039682">
    <property type="protein sequence ID" value="GFR32998.1"/>
    <property type="molecule type" value="Genomic_DNA"/>
</dbReference>
<dbReference type="InterPro" id="IPR002018">
    <property type="entry name" value="CarbesteraseB"/>
</dbReference>
<dbReference type="Pfam" id="PF00135">
    <property type="entry name" value="COesterase"/>
    <property type="match status" value="1"/>
</dbReference>
<dbReference type="InterPro" id="IPR050654">
    <property type="entry name" value="AChE-related_enzymes"/>
</dbReference>
<dbReference type="GO" id="GO:0006581">
    <property type="term" value="P:acetylcholine catabolic process"/>
    <property type="evidence" value="ECO:0007669"/>
    <property type="project" value="TreeGrafter"/>
</dbReference>
<dbReference type="AlphaFoldDB" id="A0A8X6I0D0"/>
<dbReference type="Proteomes" id="UP000887116">
    <property type="component" value="Unassembled WGS sequence"/>
</dbReference>
<keyword evidence="2" id="KW-0719">Serine esterase</keyword>
<dbReference type="GO" id="GO:0005886">
    <property type="term" value="C:plasma membrane"/>
    <property type="evidence" value="ECO:0007669"/>
    <property type="project" value="TreeGrafter"/>
</dbReference>
<evidence type="ECO:0000256" key="5">
    <source>
        <dbReference type="SAM" id="SignalP"/>
    </source>
</evidence>
<evidence type="ECO:0000313" key="7">
    <source>
        <dbReference type="EMBL" id="GFR32998.1"/>
    </source>
</evidence>
<keyword evidence="5" id="KW-0732">Signal</keyword>
<name>A0A8X6I0D0_TRICU</name>
<keyword evidence="4" id="KW-0325">Glycoprotein</keyword>
<reference evidence="7" key="1">
    <citation type="submission" date="2020-07" db="EMBL/GenBank/DDBJ databases">
        <title>Multicomponent nature underlies the extraordinary mechanical properties of spider dragline silk.</title>
        <authorList>
            <person name="Kono N."/>
            <person name="Nakamura H."/>
            <person name="Mori M."/>
            <person name="Yoshida Y."/>
            <person name="Ohtoshi R."/>
            <person name="Malay A.D."/>
            <person name="Moran D.A.P."/>
            <person name="Tomita M."/>
            <person name="Numata K."/>
            <person name="Arakawa K."/>
        </authorList>
    </citation>
    <scope>NUCLEOTIDE SEQUENCE</scope>
</reference>
<dbReference type="InterPro" id="IPR029058">
    <property type="entry name" value="AB_hydrolase_fold"/>
</dbReference>
<feature type="signal peptide" evidence="5">
    <location>
        <begin position="1"/>
        <end position="28"/>
    </location>
</feature>
<dbReference type="GO" id="GO:0005615">
    <property type="term" value="C:extracellular space"/>
    <property type="evidence" value="ECO:0007669"/>
    <property type="project" value="TreeGrafter"/>
</dbReference>
<dbReference type="OrthoDB" id="6508095at2759"/>
<dbReference type="Gene3D" id="3.40.50.1820">
    <property type="entry name" value="alpha/beta hydrolase"/>
    <property type="match status" value="1"/>
</dbReference>
<comment type="similarity">
    <text evidence="1">Belongs to the type-B carboxylesterase/lipase family.</text>
</comment>
<comment type="caution">
    <text evidence="7">The sequence shown here is derived from an EMBL/GenBank/DDBJ whole genome shotgun (WGS) entry which is preliminary data.</text>
</comment>
<dbReference type="GO" id="GO:0019695">
    <property type="term" value="P:choline metabolic process"/>
    <property type="evidence" value="ECO:0007669"/>
    <property type="project" value="TreeGrafter"/>
</dbReference>
<proteinExistence type="inferred from homology"/>
<evidence type="ECO:0000256" key="3">
    <source>
        <dbReference type="ARBA" id="ARBA00022801"/>
    </source>
</evidence>
<keyword evidence="3" id="KW-0378">Hydrolase</keyword>
<dbReference type="InterPro" id="IPR019819">
    <property type="entry name" value="Carboxylesterase_B_CS"/>
</dbReference>
<dbReference type="SUPFAM" id="SSF53474">
    <property type="entry name" value="alpha/beta-Hydrolases"/>
    <property type="match status" value="1"/>
</dbReference>
<feature type="domain" description="Carboxylesterase type B" evidence="6">
    <location>
        <begin position="41"/>
        <end position="164"/>
    </location>
</feature>
<dbReference type="PANTHER" id="PTHR43918">
    <property type="entry name" value="ACETYLCHOLINESTERASE"/>
    <property type="match status" value="1"/>
</dbReference>
<gene>
    <name evidence="7" type="ORF">TNCT_411632</name>
</gene>
<feature type="chain" id="PRO_5036481772" evidence="5">
    <location>
        <begin position="29"/>
        <end position="200"/>
    </location>
</feature>
<evidence type="ECO:0000313" key="8">
    <source>
        <dbReference type="Proteomes" id="UP000887116"/>
    </source>
</evidence>
<dbReference type="GO" id="GO:0003990">
    <property type="term" value="F:acetylcholinesterase activity"/>
    <property type="evidence" value="ECO:0007669"/>
    <property type="project" value="TreeGrafter"/>
</dbReference>
<evidence type="ECO:0000256" key="4">
    <source>
        <dbReference type="ARBA" id="ARBA00023180"/>
    </source>
</evidence>
<evidence type="ECO:0000256" key="2">
    <source>
        <dbReference type="ARBA" id="ARBA00022487"/>
    </source>
</evidence>
<evidence type="ECO:0000256" key="1">
    <source>
        <dbReference type="ARBA" id="ARBA00005964"/>
    </source>
</evidence>
<organism evidence="7 8">
    <name type="scientific">Trichonephila clavata</name>
    <name type="common">Joro spider</name>
    <name type="synonym">Nephila clavata</name>
    <dbReference type="NCBI Taxonomy" id="2740835"/>
    <lineage>
        <taxon>Eukaryota</taxon>
        <taxon>Metazoa</taxon>
        <taxon>Ecdysozoa</taxon>
        <taxon>Arthropoda</taxon>
        <taxon>Chelicerata</taxon>
        <taxon>Arachnida</taxon>
        <taxon>Araneae</taxon>
        <taxon>Araneomorphae</taxon>
        <taxon>Entelegynae</taxon>
        <taxon>Araneoidea</taxon>
        <taxon>Nephilidae</taxon>
        <taxon>Trichonephila</taxon>
    </lineage>
</organism>
<dbReference type="PANTHER" id="PTHR43918:SF4">
    <property type="entry name" value="CARBOXYLIC ESTER HYDROLASE"/>
    <property type="match status" value="1"/>
</dbReference>
<sequence length="200" mass="21955">MVRESLFGTSHVLLFLCTILAIIQTINSQPVAQIGNSQNRDLRFKKPAPLQSLPSVYQAVNTPAACWQSSDYPFPWYDSSPGKNEDCLYLNIWTPDGANPQNKKAVIFFIHGGGFRYGSIRQMIYNGAPLAALGDVVVVTVNYRLGSFGFLTTGTEDAPGNVGKFPCTDTVLRVINHLKGTLTRVGVKFGGMNRPSLEKR</sequence>
<accession>A0A8X6I0D0</accession>
<dbReference type="PROSITE" id="PS00941">
    <property type="entry name" value="CARBOXYLESTERASE_B_2"/>
    <property type="match status" value="1"/>
</dbReference>
<keyword evidence="8" id="KW-1185">Reference proteome</keyword>
<protein>
    <submittedName>
        <fullName evidence="7">Acetylcholinesterase-1</fullName>
    </submittedName>
</protein>
<evidence type="ECO:0000259" key="6">
    <source>
        <dbReference type="Pfam" id="PF00135"/>
    </source>
</evidence>